<accession>A0A0C9SSQ4</accession>
<dbReference type="OrthoDB" id="2688393at2759"/>
<keyword evidence="2" id="KW-1185">Reference proteome</keyword>
<dbReference type="AlphaFoldDB" id="A0A0C9SSQ4"/>
<reference evidence="1 2" key="1">
    <citation type="submission" date="2014-06" db="EMBL/GenBank/DDBJ databases">
        <authorList>
            <consortium name="DOE Joint Genome Institute"/>
            <person name="Kuo A."/>
            <person name="Kohler A."/>
            <person name="Nagy L.G."/>
            <person name="Floudas D."/>
            <person name="Copeland A."/>
            <person name="Barry K.W."/>
            <person name="Cichocki N."/>
            <person name="Veneault-Fourrey C."/>
            <person name="LaButti K."/>
            <person name="Lindquist E.A."/>
            <person name="Lipzen A."/>
            <person name="Lundell T."/>
            <person name="Morin E."/>
            <person name="Murat C."/>
            <person name="Sun H."/>
            <person name="Tunlid A."/>
            <person name="Henrissat B."/>
            <person name="Grigoriev I.V."/>
            <person name="Hibbett D.S."/>
            <person name="Martin F."/>
            <person name="Nordberg H.P."/>
            <person name="Cantor M.N."/>
            <person name="Hua S.X."/>
        </authorList>
    </citation>
    <scope>NUCLEOTIDE SEQUENCE [LARGE SCALE GENOMIC DNA]</scope>
    <source>
        <strain evidence="1 2">ATCC 200175</strain>
    </source>
</reference>
<dbReference type="Proteomes" id="UP000053647">
    <property type="component" value="Unassembled WGS sequence"/>
</dbReference>
<protein>
    <submittedName>
        <fullName evidence="1">Uncharacterized protein</fullName>
    </submittedName>
</protein>
<sequence>MPAECPNCLRQFKDASSVTWHLSQPRTACHRWQDNLISIAKLLDRHKPPEMQPDSPLSVLMENLSCSSDESFDNPARWNEAAFDWNADVEMEYGGGITPAQSNIIMFNGATKVYQAGETFLDRFNLDTCAPQCGNNIYYPFASRVEWDMAKYLLCSSLSMAKIDEFLELDSIKSLHLSFCTAKDLRGHAELLPSSPRWQYHILMTTPWQTTQVIHLYFCDTLDCIEMLFNHLFFANKLDLIPQRVYETAEHLSHLPAGAMLSRVILSSDKTNIMNMTGGRVAHPLLLSLANIKMEHHNKASNHGFLLAALLPVVEFIHPTKRMQTILNDCLIHKCLDIVLEPLKQAVRLGHMMLDPISNLRLCYTPIAAYIVDTPEALMLACVRGLTSCLTLATFKNFGDPFRHPAQ</sequence>
<name>A0A0C9SSQ4_PAXIN</name>
<organism evidence="1 2">
    <name type="scientific">Paxillus involutus ATCC 200175</name>
    <dbReference type="NCBI Taxonomy" id="664439"/>
    <lineage>
        <taxon>Eukaryota</taxon>
        <taxon>Fungi</taxon>
        <taxon>Dikarya</taxon>
        <taxon>Basidiomycota</taxon>
        <taxon>Agaricomycotina</taxon>
        <taxon>Agaricomycetes</taxon>
        <taxon>Agaricomycetidae</taxon>
        <taxon>Boletales</taxon>
        <taxon>Paxilineae</taxon>
        <taxon>Paxillaceae</taxon>
        <taxon>Paxillus</taxon>
    </lineage>
</organism>
<gene>
    <name evidence="1" type="ORF">PAXINDRAFT_15643</name>
</gene>
<dbReference type="InterPro" id="IPR041078">
    <property type="entry name" value="Plavaka"/>
</dbReference>
<evidence type="ECO:0000313" key="1">
    <source>
        <dbReference type="EMBL" id="KIJ11434.1"/>
    </source>
</evidence>
<dbReference type="HOGENOM" id="CLU_006344_2_1_1"/>
<evidence type="ECO:0000313" key="2">
    <source>
        <dbReference type="Proteomes" id="UP000053647"/>
    </source>
</evidence>
<dbReference type="EMBL" id="KN819379">
    <property type="protein sequence ID" value="KIJ11434.1"/>
    <property type="molecule type" value="Genomic_DNA"/>
</dbReference>
<reference evidence="2" key="2">
    <citation type="submission" date="2015-01" db="EMBL/GenBank/DDBJ databases">
        <title>Evolutionary Origins and Diversification of the Mycorrhizal Mutualists.</title>
        <authorList>
            <consortium name="DOE Joint Genome Institute"/>
            <consortium name="Mycorrhizal Genomics Consortium"/>
            <person name="Kohler A."/>
            <person name="Kuo A."/>
            <person name="Nagy L.G."/>
            <person name="Floudas D."/>
            <person name="Copeland A."/>
            <person name="Barry K.W."/>
            <person name="Cichocki N."/>
            <person name="Veneault-Fourrey C."/>
            <person name="LaButti K."/>
            <person name="Lindquist E.A."/>
            <person name="Lipzen A."/>
            <person name="Lundell T."/>
            <person name="Morin E."/>
            <person name="Murat C."/>
            <person name="Riley R."/>
            <person name="Ohm R."/>
            <person name="Sun H."/>
            <person name="Tunlid A."/>
            <person name="Henrissat B."/>
            <person name="Grigoriev I.V."/>
            <person name="Hibbett D.S."/>
            <person name="Martin F."/>
        </authorList>
    </citation>
    <scope>NUCLEOTIDE SEQUENCE [LARGE SCALE GENOMIC DNA]</scope>
    <source>
        <strain evidence="2">ATCC 200175</strain>
    </source>
</reference>
<dbReference type="Pfam" id="PF18759">
    <property type="entry name" value="Plavaka"/>
    <property type="match status" value="1"/>
</dbReference>
<proteinExistence type="predicted"/>